<dbReference type="InterPro" id="IPR011009">
    <property type="entry name" value="Kinase-like_dom_sf"/>
</dbReference>
<protein>
    <submittedName>
        <fullName evidence="3">Protein kinase-like protein</fullName>
    </submittedName>
</protein>
<keyword evidence="4" id="KW-1185">Reference proteome</keyword>
<reference evidence="3 4" key="1">
    <citation type="submission" date="2019-02" db="EMBL/GenBank/DDBJ databases">
        <title>Sequencing the genomes of 1000 actinobacteria strains.</title>
        <authorList>
            <person name="Klenk H.-P."/>
        </authorList>
    </citation>
    <scope>NUCLEOTIDE SEQUENCE [LARGE SCALE GENOMIC DNA]</scope>
    <source>
        <strain evidence="3 4">DSM 18319</strain>
    </source>
</reference>
<dbReference type="GO" id="GO:0004672">
    <property type="term" value="F:protein kinase activity"/>
    <property type="evidence" value="ECO:0007669"/>
    <property type="project" value="InterPro"/>
</dbReference>
<dbReference type="Gene3D" id="3.30.200.20">
    <property type="entry name" value="Phosphorylase Kinase, domain 1"/>
    <property type="match status" value="1"/>
</dbReference>
<dbReference type="AlphaFoldDB" id="A0A4Q8AL87"/>
<proteinExistence type="predicted"/>
<evidence type="ECO:0000313" key="4">
    <source>
        <dbReference type="Proteomes" id="UP000291483"/>
    </source>
</evidence>
<gene>
    <name evidence="3" type="ORF">EV379_1611</name>
</gene>
<feature type="domain" description="Protein kinase" evidence="2">
    <location>
        <begin position="33"/>
        <end position="280"/>
    </location>
</feature>
<sequence length="494" mass="51130">MRRRGPEPDSEPGVGGASAATRFDDALTDIAGYRVVRRLAVGRSAAVYLGHAAPGGDTVALRVFHAGTAAELIDREIAVLTALPSGVSAPLHDVVSLPDGRLCLVMERDDGPTLAELLSRRSQLRAGEVVTILAPLTVAVAALHAAGLSHGAIGAAAVRFDANGRARLSRWGSARPLGTGAERTKTLRAEYQALGALVHELCAVIDADSVAPHELEDLLGWVDGRVGAHPFLPFAQELERRLFTLSRALAVRMPGEIAAGDPPDRVAASGHGTRGTPPAAPAQAGDEPDRPPSAWRRWGVPEVAGAAAESFGGRGMTALRTALGAALRRHRRPVIVGCTVAAALFVLAITVLPPGGAPQSSAEQSAPVEPAPTDAASTHAAPPGLQGDDPVLAATLLLSLREQCFRESSLLCLDGVDDLGSPIADADAAGIRRAQQSGTAELPAAYDPASIALVERNGGAALLAAEKLGEEANPASLLMVRSEAGWRLREIFDY</sequence>
<comment type="caution">
    <text evidence="3">The sequence shown here is derived from an EMBL/GenBank/DDBJ whole genome shotgun (WGS) entry which is preliminary data.</text>
</comment>
<keyword evidence="3" id="KW-0418">Kinase</keyword>
<dbReference type="EMBL" id="SHLC01000001">
    <property type="protein sequence ID" value="RZU65284.1"/>
    <property type="molecule type" value="Genomic_DNA"/>
</dbReference>
<dbReference type="SUPFAM" id="SSF56112">
    <property type="entry name" value="Protein kinase-like (PK-like)"/>
    <property type="match status" value="1"/>
</dbReference>
<keyword evidence="3" id="KW-0808">Transferase</keyword>
<evidence type="ECO:0000313" key="3">
    <source>
        <dbReference type="EMBL" id="RZU65284.1"/>
    </source>
</evidence>
<dbReference type="Gene3D" id="1.10.510.10">
    <property type="entry name" value="Transferase(Phosphotransferase) domain 1"/>
    <property type="match status" value="1"/>
</dbReference>
<dbReference type="SMART" id="SM00220">
    <property type="entry name" value="S_TKc"/>
    <property type="match status" value="1"/>
</dbReference>
<feature type="region of interest" description="Disordered" evidence="1">
    <location>
        <begin position="260"/>
        <end position="294"/>
    </location>
</feature>
<dbReference type="GO" id="GO:0005524">
    <property type="term" value="F:ATP binding"/>
    <property type="evidence" value="ECO:0007669"/>
    <property type="project" value="InterPro"/>
</dbReference>
<dbReference type="PROSITE" id="PS50011">
    <property type="entry name" value="PROTEIN_KINASE_DOM"/>
    <property type="match status" value="1"/>
</dbReference>
<accession>A0A4Q8AL87</accession>
<dbReference type="InterPro" id="IPR000719">
    <property type="entry name" value="Prot_kinase_dom"/>
</dbReference>
<dbReference type="Proteomes" id="UP000291483">
    <property type="component" value="Unassembled WGS sequence"/>
</dbReference>
<feature type="region of interest" description="Disordered" evidence="1">
    <location>
        <begin position="356"/>
        <end position="386"/>
    </location>
</feature>
<evidence type="ECO:0000256" key="1">
    <source>
        <dbReference type="SAM" id="MobiDB-lite"/>
    </source>
</evidence>
<organism evidence="3 4">
    <name type="scientific">Microterricola gilva</name>
    <dbReference type="NCBI Taxonomy" id="393267"/>
    <lineage>
        <taxon>Bacteria</taxon>
        <taxon>Bacillati</taxon>
        <taxon>Actinomycetota</taxon>
        <taxon>Actinomycetes</taxon>
        <taxon>Micrococcales</taxon>
        <taxon>Microbacteriaceae</taxon>
        <taxon>Microterricola</taxon>
    </lineage>
</organism>
<name>A0A4Q8AL87_9MICO</name>
<evidence type="ECO:0000259" key="2">
    <source>
        <dbReference type="PROSITE" id="PS50011"/>
    </source>
</evidence>